<dbReference type="Pfam" id="PF04134">
    <property type="entry name" value="DCC1-like"/>
    <property type="match status" value="1"/>
</dbReference>
<dbReference type="Proteomes" id="UP000030341">
    <property type="component" value="Chromosome 1"/>
</dbReference>
<dbReference type="STRING" id="1348114.OM33_02785"/>
<evidence type="ECO:0000313" key="2">
    <source>
        <dbReference type="EMBL" id="AIY64196.1"/>
    </source>
</evidence>
<dbReference type="KEGG" id="pseo:OM33_02785"/>
<dbReference type="HOGENOM" id="CLU_086500_2_1_6"/>
<keyword evidence="1" id="KW-0472">Membrane</keyword>
<dbReference type="AlphaFoldDB" id="A0A0A7EDQ0"/>
<dbReference type="eggNOG" id="COG3011">
    <property type="taxonomic scope" value="Bacteria"/>
</dbReference>
<reference evidence="2 3" key="1">
    <citation type="submission" date="2014-11" db="EMBL/GenBank/DDBJ databases">
        <title>Complete Genome Sequence of Pseudoalteromonas sp. Strain OCN003 Isolated from Kaneohe Bay, Oahu, Hawaii.</title>
        <authorList>
            <person name="Beurmann S."/>
            <person name="Videau P."/>
            <person name="Ushijima B."/>
            <person name="Smith A.M."/>
            <person name="Aeby G.S."/>
            <person name="Callahan S.M."/>
            <person name="Belcaid M."/>
        </authorList>
    </citation>
    <scope>NUCLEOTIDE SEQUENCE [LARGE SCALE GENOMIC DNA]</scope>
    <source>
        <strain evidence="2 3">OCN003</strain>
    </source>
</reference>
<keyword evidence="1" id="KW-0812">Transmembrane</keyword>
<accession>A0A0A7EDQ0</accession>
<protein>
    <recommendedName>
        <fullName evidence="4">Thiol-disulfide oxidoreductase</fullName>
    </recommendedName>
</protein>
<dbReference type="PANTHER" id="PTHR34290">
    <property type="entry name" value="SI:CH73-390P7.2"/>
    <property type="match status" value="1"/>
</dbReference>
<dbReference type="EMBL" id="CP009888">
    <property type="protein sequence ID" value="AIY64196.1"/>
    <property type="molecule type" value="Genomic_DNA"/>
</dbReference>
<dbReference type="GO" id="GO:0015035">
    <property type="term" value="F:protein-disulfide reductase activity"/>
    <property type="evidence" value="ECO:0007669"/>
    <property type="project" value="InterPro"/>
</dbReference>
<evidence type="ECO:0000313" key="3">
    <source>
        <dbReference type="Proteomes" id="UP000030341"/>
    </source>
</evidence>
<keyword evidence="3" id="KW-1185">Reference proteome</keyword>
<gene>
    <name evidence="2" type="ORF">OM33_02785</name>
</gene>
<feature type="transmembrane region" description="Helical" evidence="1">
    <location>
        <begin position="78"/>
        <end position="96"/>
    </location>
</feature>
<dbReference type="RefSeq" id="WP_038638479.1">
    <property type="nucleotide sequence ID" value="NZ_CP009888.1"/>
</dbReference>
<organism evidence="2 3">
    <name type="scientific">Pseudoalteromonas piratica</name>
    <dbReference type="NCBI Taxonomy" id="1348114"/>
    <lineage>
        <taxon>Bacteria</taxon>
        <taxon>Pseudomonadati</taxon>
        <taxon>Pseudomonadota</taxon>
        <taxon>Gammaproteobacteria</taxon>
        <taxon>Alteromonadales</taxon>
        <taxon>Pseudoalteromonadaceae</taxon>
        <taxon>Pseudoalteromonas</taxon>
    </lineage>
</organism>
<evidence type="ECO:0008006" key="4">
    <source>
        <dbReference type="Google" id="ProtNLM"/>
    </source>
</evidence>
<evidence type="ECO:0000256" key="1">
    <source>
        <dbReference type="SAM" id="Phobius"/>
    </source>
</evidence>
<keyword evidence="1" id="KW-1133">Transmembrane helix</keyword>
<name>A0A0A7EDQ0_9GAMM</name>
<sequence length="115" mass="14009">MKKTVYYDANCPLCRREIALWRKLSSHIFDFKDVHQQNLSSEKRAEMLRLLHVQDESGQWHVGLNANFQLWRSHPIGWPSYLLSLPVFYWITNKLYNAWAMRRYNKRYECEQCQL</sequence>
<proteinExistence type="predicted"/>
<dbReference type="InterPro" id="IPR007263">
    <property type="entry name" value="DCC1-like"/>
</dbReference>
<dbReference type="PANTHER" id="PTHR34290:SF2">
    <property type="entry name" value="OS04G0668800 PROTEIN"/>
    <property type="match status" value="1"/>
</dbReference>
<dbReference type="InterPro" id="IPR044691">
    <property type="entry name" value="DCC1_Trx"/>
</dbReference>